<dbReference type="AlphaFoldDB" id="H0EE66"/>
<gene>
    <name evidence="1" type="ORF">M7I_0738</name>
</gene>
<name>H0EE66_GLAL7</name>
<evidence type="ECO:0000313" key="1">
    <source>
        <dbReference type="EMBL" id="EHL03224.1"/>
    </source>
</evidence>
<comment type="caution">
    <text evidence="1">The sequence shown here is derived from an EMBL/GenBank/DDBJ whole genome shotgun (WGS) entry which is preliminary data.</text>
</comment>
<proteinExistence type="predicted"/>
<dbReference type="EMBL" id="AGUE01000012">
    <property type="protein sequence ID" value="EHL03224.1"/>
    <property type="molecule type" value="Genomic_DNA"/>
</dbReference>
<evidence type="ECO:0000313" key="2">
    <source>
        <dbReference type="Proteomes" id="UP000005446"/>
    </source>
</evidence>
<dbReference type="InParanoid" id="H0EE66"/>
<sequence>MDQDPVDDFVRRLPLLRYFPVLMGMRFHPHQFAIDLEEIIPLRLTNGAPVAGSQTVKSRFSEPFTGTAVANLETRHLHPTSTIWALIVCGFGKSLRNCGKDILAATRRQFPKEFAL</sequence>
<dbReference type="Proteomes" id="UP000005446">
    <property type="component" value="Unassembled WGS sequence"/>
</dbReference>
<keyword evidence="2" id="KW-1185">Reference proteome</keyword>
<protein>
    <submittedName>
        <fullName evidence="1">Uncharacterized protein</fullName>
    </submittedName>
</protein>
<dbReference type="HOGENOM" id="CLU_2097123_0_0_1"/>
<reference evidence="1 2" key="1">
    <citation type="journal article" date="2012" name="Eukaryot. Cell">
        <title>Genome sequence of the fungus Glarea lozoyensis: the first genome sequence of a species from the Helotiaceae family.</title>
        <authorList>
            <person name="Youssar L."/>
            <person name="Gruening B.A."/>
            <person name="Erxleben A."/>
            <person name="Guenther S."/>
            <person name="Huettel W."/>
        </authorList>
    </citation>
    <scope>NUCLEOTIDE SEQUENCE [LARGE SCALE GENOMIC DNA]</scope>
    <source>
        <strain evidence="2">ATCC 74030 / MF5533</strain>
    </source>
</reference>
<organism evidence="1 2">
    <name type="scientific">Glarea lozoyensis (strain ATCC 74030 / MF5533)</name>
    <dbReference type="NCBI Taxonomy" id="1104152"/>
    <lineage>
        <taxon>Eukaryota</taxon>
        <taxon>Fungi</taxon>
        <taxon>Dikarya</taxon>
        <taxon>Ascomycota</taxon>
        <taxon>Pezizomycotina</taxon>
        <taxon>Leotiomycetes</taxon>
        <taxon>Helotiales</taxon>
        <taxon>Helotiaceae</taxon>
        <taxon>Glarea</taxon>
    </lineage>
</organism>
<accession>H0EE66</accession>